<evidence type="ECO:0000259" key="7">
    <source>
        <dbReference type="PROSITE" id="PS51790"/>
    </source>
</evidence>
<feature type="binding site" evidence="6">
    <location>
        <position position="99"/>
    </location>
    <ligand>
        <name>Zn(2+)</name>
        <dbReference type="ChEBI" id="CHEBI:29105"/>
    </ligand>
</feature>
<evidence type="ECO:0000256" key="6">
    <source>
        <dbReference type="HAMAP-Rule" id="MF_01400"/>
    </source>
</evidence>
<dbReference type="EMBL" id="FQZT01000006">
    <property type="protein sequence ID" value="SHJ28358.1"/>
    <property type="molecule type" value="Genomic_DNA"/>
</dbReference>
<evidence type="ECO:0000256" key="5">
    <source>
        <dbReference type="ARBA" id="ARBA00048488"/>
    </source>
</evidence>
<dbReference type="SUPFAM" id="SSF51316">
    <property type="entry name" value="Mss4-like"/>
    <property type="match status" value="1"/>
</dbReference>
<dbReference type="InterPro" id="IPR002579">
    <property type="entry name" value="Met_Sox_Rdtase_MsrB_dom"/>
</dbReference>
<dbReference type="STRING" id="1122189.SAMN02745165_01973"/>
<dbReference type="OrthoDB" id="4174719at2"/>
<gene>
    <name evidence="6" type="primary">msrB</name>
    <name evidence="8" type="ORF">SAMN02745165_01973</name>
</gene>
<feature type="binding site" evidence="6">
    <location>
        <position position="47"/>
    </location>
    <ligand>
        <name>Zn(2+)</name>
        <dbReference type="ChEBI" id="CHEBI:29105"/>
    </ligand>
</feature>
<dbReference type="InterPro" id="IPR028427">
    <property type="entry name" value="Met_Sox_Rdtase_MsrB"/>
</dbReference>
<sequence length="130" mass="15029">MEKVFRNEEEWRTQLSEQEYRVAREAGTEPPFKNRYWDHHENGRYHCVCCGLELFDSASKFDSGTGWPSFFQAIADKHIERLEDHSHLMIRTEVVCARCDAHLGHLFGDGPKPTGLRYCINSAALKFVPA</sequence>
<dbReference type="GO" id="GO:0030091">
    <property type="term" value="P:protein repair"/>
    <property type="evidence" value="ECO:0007669"/>
    <property type="project" value="InterPro"/>
</dbReference>
<keyword evidence="4 6" id="KW-0560">Oxidoreductase</keyword>
<feature type="binding site" evidence="6">
    <location>
        <position position="50"/>
    </location>
    <ligand>
        <name>Zn(2+)</name>
        <dbReference type="ChEBI" id="CHEBI:29105"/>
    </ligand>
</feature>
<evidence type="ECO:0000256" key="2">
    <source>
        <dbReference type="ARBA" id="ARBA00022723"/>
    </source>
</evidence>
<dbReference type="GO" id="GO:0006979">
    <property type="term" value="P:response to oxidative stress"/>
    <property type="evidence" value="ECO:0007669"/>
    <property type="project" value="InterPro"/>
</dbReference>
<dbReference type="InterPro" id="IPR011057">
    <property type="entry name" value="Mss4-like_sf"/>
</dbReference>
<dbReference type="RefSeq" id="WP_072908386.1">
    <property type="nucleotide sequence ID" value="NZ_FQZT01000006.1"/>
</dbReference>
<organism evidence="8 9">
    <name type="scientific">Malonomonas rubra DSM 5091</name>
    <dbReference type="NCBI Taxonomy" id="1122189"/>
    <lineage>
        <taxon>Bacteria</taxon>
        <taxon>Pseudomonadati</taxon>
        <taxon>Thermodesulfobacteriota</taxon>
        <taxon>Desulfuromonadia</taxon>
        <taxon>Desulfuromonadales</taxon>
        <taxon>Geopsychrobacteraceae</taxon>
        <taxon>Malonomonas</taxon>
    </lineage>
</organism>
<evidence type="ECO:0000313" key="9">
    <source>
        <dbReference type="Proteomes" id="UP000184171"/>
    </source>
</evidence>
<comment type="cofactor">
    <cofactor evidence="6">
        <name>Zn(2+)</name>
        <dbReference type="ChEBI" id="CHEBI:29105"/>
    </cofactor>
    <text evidence="6">Binds 1 zinc ion per subunit. The zinc ion is important for the structural integrity of the protein.</text>
</comment>
<dbReference type="FunFam" id="2.170.150.20:FF:000001">
    <property type="entry name" value="Peptide methionine sulfoxide reductase MsrB"/>
    <property type="match status" value="1"/>
</dbReference>
<reference evidence="8 9" key="1">
    <citation type="submission" date="2016-11" db="EMBL/GenBank/DDBJ databases">
        <authorList>
            <person name="Jaros S."/>
            <person name="Januszkiewicz K."/>
            <person name="Wedrychowicz H."/>
        </authorList>
    </citation>
    <scope>NUCLEOTIDE SEQUENCE [LARGE SCALE GENOMIC DNA]</scope>
    <source>
        <strain evidence="8 9">DSM 5091</strain>
    </source>
</reference>
<dbReference type="PROSITE" id="PS51790">
    <property type="entry name" value="MSRB"/>
    <property type="match status" value="1"/>
</dbReference>
<name>A0A1M6I1Q3_MALRU</name>
<comment type="similarity">
    <text evidence="1 6">Belongs to the MsrB Met sulfoxide reductase family.</text>
</comment>
<dbReference type="PANTHER" id="PTHR10173">
    <property type="entry name" value="METHIONINE SULFOXIDE REDUCTASE"/>
    <property type="match status" value="1"/>
</dbReference>
<dbReference type="AlphaFoldDB" id="A0A1M6I1Q3"/>
<keyword evidence="9" id="KW-1185">Reference proteome</keyword>
<keyword evidence="3 6" id="KW-0862">Zinc</keyword>
<feature type="active site" description="Nucleophile" evidence="6">
    <location>
        <position position="119"/>
    </location>
</feature>
<feature type="binding site" evidence="6">
    <location>
        <position position="96"/>
    </location>
    <ligand>
        <name>Zn(2+)</name>
        <dbReference type="ChEBI" id="CHEBI:29105"/>
    </ligand>
</feature>
<accession>A0A1M6I1Q3</accession>
<comment type="catalytic activity">
    <reaction evidence="5 6">
        <text>L-methionyl-[protein] + [thioredoxin]-disulfide + H2O = L-methionyl-(R)-S-oxide-[protein] + [thioredoxin]-dithiol</text>
        <dbReference type="Rhea" id="RHEA:24164"/>
        <dbReference type="Rhea" id="RHEA-COMP:10698"/>
        <dbReference type="Rhea" id="RHEA-COMP:10700"/>
        <dbReference type="Rhea" id="RHEA-COMP:12313"/>
        <dbReference type="Rhea" id="RHEA-COMP:12314"/>
        <dbReference type="ChEBI" id="CHEBI:15377"/>
        <dbReference type="ChEBI" id="CHEBI:16044"/>
        <dbReference type="ChEBI" id="CHEBI:29950"/>
        <dbReference type="ChEBI" id="CHEBI:45764"/>
        <dbReference type="ChEBI" id="CHEBI:50058"/>
        <dbReference type="EC" id="1.8.4.12"/>
    </reaction>
</comment>
<dbReference type="GO" id="GO:0008270">
    <property type="term" value="F:zinc ion binding"/>
    <property type="evidence" value="ECO:0007669"/>
    <property type="project" value="UniProtKB-UniRule"/>
</dbReference>
<evidence type="ECO:0000256" key="4">
    <source>
        <dbReference type="ARBA" id="ARBA00023002"/>
    </source>
</evidence>
<dbReference type="Pfam" id="PF01641">
    <property type="entry name" value="SelR"/>
    <property type="match status" value="1"/>
</dbReference>
<dbReference type="PANTHER" id="PTHR10173:SF52">
    <property type="entry name" value="METHIONINE-R-SULFOXIDE REDUCTASE B1"/>
    <property type="match status" value="1"/>
</dbReference>
<dbReference type="Gene3D" id="2.170.150.20">
    <property type="entry name" value="Peptide methionine sulfoxide reductase"/>
    <property type="match status" value="1"/>
</dbReference>
<dbReference type="Proteomes" id="UP000184171">
    <property type="component" value="Unassembled WGS sequence"/>
</dbReference>
<feature type="domain" description="MsrB" evidence="7">
    <location>
        <begin position="8"/>
        <end position="130"/>
    </location>
</feature>
<dbReference type="HAMAP" id="MF_01400">
    <property type="entry name" value="MsrB"/>
    <property type="match status" value="1"/>
</dbReference>
<dbReference type="GO" id="GO:0005737">
    <property type="term" value="C:cytoplasm"/>
    <property type="evidence" value="ECO:0007669"/>
    <property type="project" value="TreeGrafter"/>
</dbReference>
<protein>
    <recommendedName>
        <fullName evidence="6">Peptide methionine sulfoxide reductase MsrB</fullName>
        <ecNumber evidence="6">1.8.4.12</ecNumber>
    </recommendedName>
    <alternativeName>
        <fullName evidence="6">Peptide-methionine (R)-S-oxide reductase</fullName>
    </alternativeName>
</protein>
<dbReference type="NCBIfam" id="TIGR00357">
    <property type="entry name" value="peptide-methionine (R)-S-oxide reductase MsrB"/>
    <property type="match status" value="1"/>
</dbReference>
<evidence type="ECO:0000313" key="8">
    <source>
        <dbReference type="EMBL" id="SHJ28358.1"/>
    </source>
</evidence>
<proteinExistence type="inferred from homology"/>
<keyword evidence="2 6" id="KW-0479">Metal-binding</keyword>
<evidence type="ECO:0000256" key="3">
    <source>
        <dbReference type="ARBA" id="ARBA00022833"/>
    </source>
</evidence>
<evidence type="ECO:0000256" key="1">
    <source>
        <dbReference type="ARBA" id="ARBA00007174"/>
    </source>
</evidence>
<dbReference type="GO" id="GO:0033743">
    <property type="term" value="F:peptide-methionine (R)-S-oxide reductase activity"/>
    <property type="evidence" value="ECO:0007669"/>
    <property type="project" value="UniProtKB-UniRule"/>
</dbReference>
<dbReference type="EC" id="1.8.4.12" evidence="6"/>